<proteinExistence type="predicted"/>
<dbReference type="Gene3D" id="3.90.79.10">
    <property type="entry name" value="Nucleoside Triphosphate Pyrophosphohydrolase"/>
    <property type="match status" value="1"/>
</dbReference>
<dbReference type="AlphaFoldDB" id="A0A836C508"/>
<dbReference type="Proteomes" id="UP000612055">
    <property type="component" value="Unassembled WGS sequence"/>
</dbReference>
<comment type="caution">
    <text evidence="1">The sequence shown here is derived from an EMBL/GenBank/DDBJ whole genome shotgun (WGS) entry which is preliminary data.</text>
</comment>
<name>A0A836C508_9CHLO</name>
<dbReference type="OrthoDB" id="185493at2759"/>
<dbReference type="InterPro" id="IPR015797">
    <property type="entry name" value="NUDIX_hydrolase-like_dom_sf"/>
</dbReference>
<gene>
    <name evidence="1" type="ORF">HYH03_002430</name>
</gene>
<accession>A0A836C508</accession>
<dbReference type="EMBL" id="JAEHOE010000006">
    <property type="protein sequence ID" value="KAG2499483.1"/>
    <property type="molecule type" value="Genomic_DNA"/>
</dbReference>
<protein>
    <recommendedName>
        <fullName evidence="3">Nudix hydrolase domain-containing protein</fullName>
    </recommendedName>
</protein>
<evidence type="ECO:0008006" key="3">
    <source>
        <dbReference type="Google" id="ProtNLM"/>
    </source>
</evidence>
<evidence type="ECO:0000313" key="2">
    <source>
        <dbReference type="Proteomes" id="UP000612055"/>
    </source>
</evidence>
<evidence type="ECO:0000313" key="1">
    <source>
        <dbReference type="EMBL" id="KAG2499483.1"/>
    </source>
</evidence>
<sequence>MVYRRYMTLYDRVVTFDQDAKGTGHGAEDAAANGQPPKRSQHTLVYDVVGHPQCEFIFSIAFPFHKATATTPPQVTVIREYAQGPNCLQYCLPTGGFDPRKHGNLLDCARAEMREEAMLMGGEVVPLLPDDHPGQSEVKWSRNSFKPFLFIDPQPDPSGHAARDAEEHTIEVSRISISELRSLMLGGQMMLPSIFTCYLALEALDARRLI</sequence>
<keyword evidence="2" id="KW-1185">Reference proteome</keyword>
<dbReference type="SUPFAM" id="SSF55811">
    <property type="entry name" value="Nudix"/>
    <property type="match status" value="1"/>
</dbReference>
<reference evidence="1" key="1">
    <citation type="journal article" date="2020" name="bioRxiv">
        <title>Comparative genomics of Chlamydomonas.</title>
        <authorList>
            <person name="Craig R.J."/>
            <person name="Hasan A.R."/>
            <person name="Ness R.W."/>
            <person name="Keightley P.D."/>
        </authorList>
    </citation>
    <scope>NUCLEOTIDE SEQUENCE</scope>
    <source>
        <strain evidence="1">CCAP 11/70</strain>
    </source>
</reference>
<organism evidence="1 2">
    <name type="scientific">Edaphochlamys debaryana</name>
    <dbReference type="NCBI Taxonomy" id="47281"/>
    <lineage>
        <taxon>Eukaryota</taxon>
        <taxon>Viridiplantae</taxon>
        <taxon>Chlorophyta</taxon>
        <taxon>core chlorophytes</taxon>
        <taxon>Chlorophyceae</taxon>
        <taxon>CS clade</taxon>
        <taxon>Chlamydomonadales</taxon>
        <taxon>Chlamydomonadales incertae sedis</taxon>
        <taxon>Edaphochlamys</taxon>
    </lineage>
</organism>